<gene>
    <name evidence="1" type="ORF">E5S67_03409</name>
</gene>
<accession>A0ABX2CZD0</accession>
<sequence length="40" mass="4675">MSYLTSIEKLKLEKLLEKESGYVLKKNHIAVHNSLIYVQL</sequence>
<reference evidence="1 2" key="1">
    <citation type="journal article" date="2020" name="Sci. Rep.">
        <title>A novel cyanobacterial geosmin producer, revising GeoA distribution and dispersion patterns in Bacteria.</title>
        <authorList>
            <person name="Churro C."/>
            <person name="Semedo-Aguiar A.P."/>
            <person name="Silva A.D."/>
            <person name="Pereira-Leal J.B."/>
            <person name="Leite R.B."/>
        </authorList>
    </citation>
    <scope>NUCLEOTIDE SEQUENCE [LARGE SCALE GENOMIC DNA]</scope>
    <source>
        <strain evidence="1 2">IPMA8</strain>
    </source>
</reference>
<dbReference type="Proteomes" id="UP000702425">
    <property type="component" value="Unassembled WGS sequence"/>
</dbReference>
<protein>
    <recommendedName>
        <fullName evidence="3">Transposase</fullName>
    </recommendedName>
</protein>
<dbReference type="EMBL" id="SRRZ01000061">
    <property type="protein sequence ID" value="NQE35674.1"/>
    <property type="molecule type" value="Genomic_DNA"/>
</dbReference>
<evidence type="ECO:0000313" key="2">
    <source>
        <dbReference type="Proteomes" id="UP000702425"/>
    </source>
</evidence>
<comment type="caution">
    <text evidence="1">The sequence shown here is derived from an EMBL/GenBank/DDBJ whole genome shotgun (WGS) entry which is preliminary data.</text>
</comment>
<evidence type="ECO:0000313" key="1">
    <source>
        <dbReference type="EMBL" id="NQE35674.1"/>
    </source>
</evidence>
<organism evidence="1 2">
    <name type="scientific">Microcoleus asticus IPMA8</name>
    <dbReference type="NCBI Taxonomy" id="2563858"/>
    <lineage>
        <taxon>Bacteria</taxon>
        <taxon>Bacillati</taxon>
        <taxon>Cyanobacteriota</taxon>
        <taxon>Cyanophyceae</taxon>
        <taxon>Oscillatoriophycideae</taxon>
        <taxon>Oscillatoriales</taxon>
        <taxon>Microcoleaceae</taxon>
        <taxon>Microcoleus</taxon>
        <taxon>Microcoleus asticus</taxon>
    </lineage>
</organism>
<evidence type="ECO:0008006" key="3">
    <source>
        <dbReference type="Google" id="ProtNLM"/>
    </source>
</evidence>
<proteinExistence type="predicted"/>
<keyword evidence="2" id="KW-1185">Reference proteome</keyword>
<name>A0ABX2CZD0_9CYAN</name>